<dbReference type="FunFam" id="3.20.20.100:FF:000004">
    <property type="entry name" value="Oxidoreductase, aldo/keto reductase"/>
    <property type="match status" value="1"/>
</dbReference>
<sequence>MEYLQLGQSDLKVSKLCLGCMSYGDPTSGHYSWVLNEKDSRPFIKQALDLGINFFDTANMYSFGASERILGKALKDFTQRSEVVIATKIFFPMIKEDPSSGGLSRKSIFYEVDQSLKRLGTDYIDLYQIHRWDYKTPIEETLEALDEVVKAGKARYIGASSMFAWQFAKSLYLADQHHWQRFISMQPHYNLIYREEEREMFPLCQEEKIAILPWSPLARGRLARSLESQATIRSQTDQVGKKLYDHSREADNQVIKQVNRIAQQREITPSQVALAWLFNNPAISTPIIGATIPHHLEDAVQALGIKLTKEEIRSLEAPYVPHEIAGFSRD</sequence>
<evidence type="ECO:0000259" key="2">
    <source>
        <dbReference type="Pfam" id="PF00248"/>
    </source>
</evidence>
<dbReference type="GO" id="GO:0016491">
    <property type="term" value="F:oxidoreductase activity"/>
    <property type="evidence" value="ECO:0007669"/>
    <property type="project" value="UniProtKB-KW"/>
</dbReference>
<accession>A0A0W0SRF7</accession>
<keyword evidence="4" id="KW-1185">Reference proteome</keyword>
<dbReference type="Proteomes" id="UP000054736">
    <property type="component" value="Unassembled WGS sequence"/>
</dbReference>
<dbReference type="InterPro" id="IPR036812">
    <property type="entry name" value="NAD(P)_OxRdtase_dom_sf"/>
</dbReference>
<evidence type="ECO:0000313" key="3">
    <source>
        <dbReference type="EMBL" id="KTC85805.1"/>
    </source>
</evidence>
<dbReference type="PANTHER" id="PTHR43364">
    <property type="entry name" value="NADH-SPECIFIC METHYLGLYOXAL REDUCTASE-RELATED"/>
    <property type="match status" value="1"/>
</dbReference>
<dbReference type="CDD" id="cd19079">
    <property type="entry name" value="AKR_EcYajO-like"/>
    <property type="match status" value="1"/>
</dbReference>
<organism evidence="3 4">
    <name type="scientific">Legionella drozanskii LLAP-1</name>
    <dbReference type="NCBI Taxonomy" id="1212489"/>
    <lineage>
        <taxon>Bacteria</taxon>
        <taxon>Pseudomonadati</taxon>
        <taxon>Pseudomonadota</taxon>
        <taxon>Gammaproteobacteria</taxon>
        <taxon>Legionellales</taxon>
        <taxon>Legionellaceae</taxon>
        <taxon>Legionella</taxon>
    </lineage>
</organism>
<protein>
    <submittedName>
        <fullName evidence="3">Aldo/keto reductase</fullName>
    </submittedName>
</protein>
<gene>
    <name evidence="3" type="ORF">Ldro_2130</name>
</gene>
<dbReference type="Pfam" id="PF00248">
    <property type="entry name" value="Aldo_ket_red"/>
    <property type="match status" value="1"/>
</dbReference>
<dbReference type="GO" id="GO:0005829">
    <property type="term" value="C:cytosol"/>
    <property type="evidence" value="ECO:0007669"/>
    <property type="project" value="UniProtKB-ARBA"/>
</dbReference>
<dbReference type="InterPro" id="IPR050523">
    <property type="entry name" value="AKR_Detox_Biosynth"/>
</dbReference>
<dbReference type="PANTHER" id="PTHR43364:SF4">
    <property type="entry name" value="NAD(P)-LINKED OXIDOREDUCTASE SUPERFAMILY PROTEIN"/>
    <property type="match status" value="1"/>
</dbReference>
<comment type="caution">
    <text evidence="3">The sequence shown here is derived from an EMBL/GenBank/DDBJ whole genome shotgun (WGS) entry which is preliminary data.</text>
</comment>
<dbReference type="STRING" id="1212489.Ldro_2130"/>
<dbReference type="PATRIC" id="fig|1212489.4.peg.2251"/>
<evidence type="ECO:0000313" key="4">
    <source>
        <dbReference type="Proteomes" id="UP000054736"/>
    </source>
</evidence>
<dbReference type="OrthoDB" id="9772407at2"/>
<dbReference type="AlphaFoldDB" id="A0A0W0SRF7"/>
<reference evidence="3 4" key="1">
    <citation type="submission" date="2015-11" db="EMBL/GenBank/DDBJ databases">
        <title>Genomic analysis of 38 Legionella species identifies large and diverse effector repertoires.</title>
        <authorList>
            <person name="Burstein D."/>
            <person name="Amaro F."/>
            <person name="Zusman T."/>
            <person name="Lifshitz Z."/>
            <person name="Cohen O."/>
            <person name="Gilbert J.A."/>
            <person name="Pupko T."/>
            <person name="Shuman H.A."/>
            <person name="Segal G."/>
        </authorList>
    </citation>
    <scope>NUCLEOTIDE SEQUENCE [LARGE SCALE GENOMIC DNA]</scope>
    <source>
        <strain evidence="3 4">ATCC 700990</strain>
    </source>
</reference>
<dbReference type="EMBL" id="LNXY01000027">
    <property type="protein sequence ID" value="KTC85805.1"/>
    <property type="molecule type" value="Genomic_DNA"/>
</dbReference>
<dbReference type="SUPFAM" id="SSF51430">
    <property type="entry name" value="NAD(P)-linked oxidoreductase"/>
    <property type="match status" value="1"/>
</dbReference>
<dbReference type="Gene3D" id="3.20.20.100">
    <property type="entry name" value="NADP-dependent oxidoreductase domain"/>
    <property type="match status" value="1"/>
</dbReference>
<evidence type="ECO:0000256" key="1">
    <source>
        <dbReference type="ARBA" id="ARBA00023002"/>
    </source>
</evidence>
<feature type="domain" description="NADP-dependent oxidoreductase" evidence="2">
    <location>
        <begin position="15"/>
        <end position="317"/>
    </location>
</feature>
<proteinExistence type="predicted"/>
<dbReference type="InterPro" id="IPR023210">
    <property type="entry name" value="NADP_OxRdtase_dom"/>
</dbReference>
<keyword evidence="1" id="KW-0560">Oxidoreductase</keyword>
<dbReference type="RefSeq" id="WP_058496409.1">
    <property type="nucleotide sequence ID" value="NZ_CAAAIU010000001.1"/>
</dbReference>
<name>A0A0W0SRF7_9GAMM</name>